<dbReference type="Proteomes" id="UP000628669">
    <property type="component" value="Unassembled WGS sequence"/>
</dbReference>
<evidence type="ECO:0000313" key="6">
    <source>
        <dbReference type="Proteomes" id="UP000628669"/>
    </source>
</evidence>
<name>A0ABS1FX99_9FLAO</name>
<dbReference type="InterPro" id="IPR018060">
    <property type="entry name" value="HTH_AraC"/>
</dbReference>
<keyword evidence="2" id="KW-0238">DNA-binding</keyword>
<gene>
    <name evidence="5" type="ORF">JHL15_14735</name>
</gene>
<reference evidence="6" key="1">
    <citation type="submission" date="2021-01" db="EMBL/GenBank/DDBJ databases">
        <title>Genome public.</title>
        <authorList>
            <person name="Liu C."/>
            <person name="Sun Q."/>
        </authorList>
    </citation>
    <scope>NUCLEOTIDE SEQUENCE [LARGE SCALE GENOMIC DNA]</scope>
    <source>
        <strain evidence="6">YIM B02567</strain>
    </source>
</reference>
<organism evidence="5 6">
    <name type="scientific">Chryseobacterium paridis</name>
    <dbReference type="NCBI Taxonomy" id="2800328"/>
    <lineage>
        <taxon>Bacteria</taxon>
        <taxon>Pseudomonadati</taxon>
        <taxon>Bacteroidota</taxon>
        <taxon>Flavobacteriia</taxon>
        <taxon>Flavobacteriales</taxon>
        <taxon>Weeksellaceae</taxon>
        <taxon>Chryseobacterium group</taxon>
        <taxon>Chryseobacterium</taxon>
    </lineage>
</organism>
<dbReference type="EMBL" id="JAENHK010000010">
    <property type="protein sequence ID" value="MBK1897020.1"/>
    <property type="molecule type" value="Genomic_DNA"/>
</dbReference>
<sequence length="281" mass="32670">MSREGIDIFSAQEKEIKNRTLSVSSRQSFTMIFIKKGAGTVNVDDHQYDFKAGKFFLLNTSLMYHFYAQDATLIIIQCPLSFIDQVRTEADRIETCENINKLNYIANNYHSQAGCIFRSEDDLQFAEALIHNIVREYTTLLNKDYLIIRQSISILLNLVARNLILSDTQELHENSTEFLIMKIISYIQKNIKNPGKTKVSTISEHFDVSKTYFGEFFKKNVGISYQDYLLEYRLKLVDTRLKFSTMRLKEIAQEMGFSDESHLSKIFKKHRGLSPSQYRSS</sequence>
<dbReference type="RefSeq" id="WP_200246929.1">
    <property type="nucleotide sequence ID" value="NZ_JAENHK010000010.1"/>
</dbReference>
<dbReference type="InterPro" id="IPR020449">
    <property type="entry name" value="Tscrpt_reg_AraC-type_HTH"/>
</dbReference>
<evidence type="ECO:0000256" key="3">
    <source>
        <dbReference type="ARBA" id="ARBA00023163"/>
    </source>
</evidence>
<dbReference type="PRINTS" id="PR00032">
    <property type="entry name" value="HTHARAC"/>
</dbReference>
<dbReference type="PANTHER" id="PTHR43280">
    <property type="entry name" value="ARAC-FAMILY TRANSCRIPTIONAL REGULATOR"/>
    <property type="match status" value="1"/>
</dbReference>
<dbReference type="PROSITE" id="PS01124">
    <property type="entry name" value="HTH_ARAC_FAMILY_2"/>
    <property type="match status" value="1"/>
</dbReference>
<comment type="caution">
    <text evidence="5">The sequence shown here is derived from an EMBL/GenBank/DDBJ whole genome shotgun (WGS) entry which is preliminary data.</text>
</comment>
<dbReference type="Gene3D" id="1.10.10.60">
    <property type="entry name" value="Homeodomain-like"/>
    <property type="match status" value="2"/>
</dbReference>
<keyword evidence="1" id="KW-0805">Transcription regulation</keyword>
<feature type="domain" description="HTH araC/xylS-type" evidence="4">
    <location>
        <begin position="181"/>
        <end position="281"/>
    </location>
</feature>
<evidence type="ECO:0000313" key="5">
    <source>
        <dbReference type="EMBL" id="MBK1897020.1"/>
    </source>
</evidence>
<keyword evidence="3" id="KW-0804">Transcription</keyword>
<proteinExistence type="predicted"/>
<dbReference type="Pfam" id="PF12833">
    <property type="entry name" value="HTH_18"/>
    <property type="match status" value="1"/>
</dbReference>
<dbReference type="InterPro" id="IPR009057">
    <property type="entry name" value="Homeodomain-like_sf"/>
</dbReference>
<dbReference type="SMART" id="SM00342">
    <property type="entry name" value="HTH_ARAC"/>
    <property type="match status" value="1"/>
</dbReference>
<dbReference type="PANTHER" id="PTHR43280:SF2">
    <property type="entry name" value="HTH-TYPE TRANSCRIPTIONAL REGULATOR EXSA"/>
    <property type="match status" value="1"/>
</dbReference>
<evidence type="ECO:0000256" key="2">
    <source>
        <dbReference type="ARBA" id="ARBA00023125"/>
    </source>
</evidence>
<keyword evidence="6" id="KW-1185">Reference proteome</keyword>
<accession>A0ABS1FX99</accession>
<evidence type="ECO:0000259" key="4">
    <source>
        <dbReference type="PROSITE" id="PS01124"/>
    </source>
</evidence>
<protein>
    <submittedName>
        <fullName evidence="5">Helix-turn-helix domain-containing protein</fullName>
    </submittedName>
</protein>
<dbReference type="SUPFAM" id="SSF46689">
    <property type="entry name" value="Homeodomain-like"/>
    <property type="match status" value="1"/>
</dbReference>
<evidence type="ECO:0000256" key="1">
    <source>
        <dbReference type="ARBA" id="ARBA00023015"/>
    </source>
</evidence>